<evidence type="ECO:0000313" key="2">
    <source>
        <dbReference type="Proteomes" id="UP001234178"/>
    </source>
</evidence>
<accession>A0ABR0A2P1</accession>
<evidence type="ECO:0000313" key="1">
    <source>
        <dbReference type="EMBL" id="KAK4019229.1"/>
    </source>
</evidence>
<organism evidence="1 2">
    <name type="scientific">Daphnia magna</name>
    <dbReference type="NCBI Taxonomy" id="35525"/>
    <lineage>
        <taxon>Eukaryota</taxon>
        <taxon>Metazoa</taxon>
        <taxon>Ecdysozoa</taxon>
        <taxon>Arthropoda</taxon>
        <taxon>Crustacea</taxon>
        <taxon>Branchiopoda</taxon>
        <taxon>Diplostraca</taxon>
        <taxon>Cladocera</taxon>
        <taxon>Anomopoda</taxon>
        <taxon>Daphniidae</taxon>
        <taxon>Daphnia</taxon>
    </lineage>
</organism>
<proteinExistence type="predicted"/>
<keyword evidence="2" id="KW-1185">Reference proteome</keyword>
<comment type="caution">
    <text evidence="1">The sequence shown here is derived from an EMBL/GenBank/DDBJ whole genome shotgun (WGS) entry which is preliminary data.</text>
</comment>
<protein>
    <submittedName>
        <fullName evidence="1">Uncharacterized protein</fullName>
    </submittedName>
</protein>
<gene>
    <name evidence="1" type="ORF">OUZ56_001255</name>
</gene>
<reference evidence="1 2" key="1">
    <citation type="journal article" date="2023" name="Nucleic Acids Res.">
        <title>The hologenome of Daphnia magna reveals possible DNA methylation and microbiome-mediated evolution of the host genome.</title>
        <authorList>
            <person name="Chaturvedi A."/>
            <person name="Li X."/>
            <person name="Dhandapani V."/>
            <person name="Marshall H."/>
            <person name="Kissane S."/>
            <person name="Cuenca-Cambronero M."/>
            <person name="Asole G."/>
            <person name="Calvet F."/>
            <person name="Ruiz-Romero M."/>
            <person name="Marangio P."/>
            <person name="Guigo R."/>
            <person name="Rago D."/>
            <person name="Mirbahai L."/>
            <person name="Eastwood N."/>
            <person name="Colbourne J.K."/>
            <person name="Zhou J."/>
            <person name="Mallon E."/>
            <person name="Orsini L."/>
        </authorList>
    </citation>
    <scope>NUCLEOTIDE SEQUENCE [LARGE SCALE GENOMIC DNA]</scope>
    <source>
        <strain evidence="1">LRV0_1</strain>
    </source>
</reference>
<dbReference type="EMBL" id="JAOYFB010000036">
    <property type="protein sequence ID" value="KAK4019229.1"/>
    <property type="molecule type" value="Genomic_DNA"/>
</dbReference>
<name>A0ABR0A2P1_9CRUS</name>
<sequence length="85" mass="9713">MRRFGQANRLKVARRCDAWPPPAAARFIRPERTLSEYNILFLNKISAGVELKENSSDANNGVNVRTSLMRNQGRIRLAMDVWPSI</sequence>
<dbReference type="Proteomes" id="UP001234178">
    <property type="component" value="Unassembled WGS sequence"/>
</dbReference>